<feature type="domain" description="CAAX prenyl protease 2/Lysostaphin resistance protein A-like" evidence="2">
    <location>
        <begin position="177"/>
        <end position="266"/>
    </location>
</feature>
<reference evidence="4" key="1">
    <citation type="submission" date="2014-11" db="EMBL/GenBank/DDBJ databases">
        <authorList>
            <person name="Hornung B.V."/>
        </authorList>
    </citation>
    <scope>NUCLEOTIDE SEQUENCE</scope>
    <source>
        <strain evidence="4">INE</strain>
    </source>
</reference>
<dbReference type="Pfam" id="PF02517">
    <property type="entry name" value="Rce1-like"/>
    <property type="match status" value="1"/>
</dbReference>
<feature type="transmembrane region" description="Helical" evidence="1">
    <location>
        <begin position="253"/>
        <end position="273"/>
    </location>
</feature>
<keyword evidence="1" id="KW-1133">Transmembrane helix</keyword>
<accession>A0A8S0X060</accession>
<dbReference type="Proteomes" id="UP001071230">
    <property type="component" value="Unassembled WGS sequence"/>
</dbReference>
<sequence length="275" mass="30610">MVLWPVQECWLTGMPKGGHGLCSPGEAGSGRAAIIVKEKSFETASDKERLPLRRPSWNLWQALMLIAVVSLIEWPLGLLNTPQDLTAVAGIVHFAAVDIMDGVLYAGALVFLFRRLHRPLRDLGFVRPKAAYVLWGLVVGVLLFLIIGLIGTILTRWAGTPVPQSFAVAAQSAKYPWEFYLLLLLGGIIAPLKEETIFRGLFYPPLRQDYGRGQAMIFTAALFAVLHLDLVRFLPLFLGGLVLVWLFEKTESLWPSILAHGTWNILMALALWLQR</sequence>
<dbReference type="RefSeq" id="WP_240985766.1">
    <property type="nucleotide sequence ID" value="NZ_CDGJ01000081.1"/>
</dbReference>
<evidence type="ECO:0000313" key="3">
    <source>
        <dbReference type="EMBL" id="CAA7602391.1"/>
    </source>
</evidence>
<reference evidence="3" key="2">
    <citation type="submission" date="2020-01" db="EMBL/GenBank/DDBJ databases">
        <authorList>
            <person name="Hornung B."/>
        </authorList>
    </citation>
    <scope>NUCLEOTIDE SEQUENCE</scope>
    <source>
        <strain evidence="3">PacBioINE</strain>
    </source>
</reference>
<keyword evidence="3" id="KW-0645">Protease</keyword>
<keyword evidence="1" id="KW-0812">Transmembrane</keyword>
<feature type="transmembrane region" description="Helical" evidence="1">
    <location>
        <begin position="88"/>
        <end position="112"/>
    </location>
</feature>
<proteinExistence type="predicted"/>
<dbReference type="GO" id="GO:0006508">
    <property type="term" value="P:proteolysis"/>
    <property type="evidence" value="ECO:0007669"/>
    <property type="project" value="UniProtKB-KW"/>
</dbReference>
<dbReference type="GO" id="GO:0004175">
    <property type="term" value="F:endopeptidase activity"/>
    <property type="evidence" value="ECO:0007669"/>
    <property type="project" value="UniProtKB-ARBA"/>
</dbReference>
<feature type="transmembrane region" description="Helical" evidence="1">
    <location>
        <begin position="177"/>
        <end position="194"/>
    </location>
</feature>
<dbReference type="PANTHER" id="PTHR43592">
    <property type="entry name" value="CAAX AMINO TERMINAL PROTEASE"/>
    <property type="match status" value="1"/>
</dbReference>
<keyword evidence="1" id="KW-0472">Membrane</keyword>
<dbReference type="Proteomes" id="UP000836597">
    <property type="component" value="Chromosome"/>
</dbReference>
<keyword evidence="3" id="KW-0378">Hydrolase</keyword>
<dbReference type="EMBL" id="CDGJ01000081">
    <property type="protein sequence ID" value="CEJ08374.1"/>
    <property type="molecule type" value="Genomic_DNA"/>
</dbReference>
<dbReference type="PANTHER" id="PTHR43592:SF15">
    <property type="entry name" value="CAAX AMINO TERMINAL PROTEASE FAMILY PROTEIN"/>
    <property type="match status" value="1"/>
</dbReference>
<name>A0A8S0X060_9FIRM</name>
<feature type="transmembrane region" description="Helical" evidence="1">
    <location>
        <begin position="215"/>
        <end position="247"/>
    </location>
</feature>
<dbReference type="KEGG" id="aacx:DEACI_3065"/>
<evidence type="ECO:0000259" key="2">
    <source>
        <dbReference type="Pfam" id="PF02517"/>
    </source>
</evidence>
<dbReference type="GO" id="GO:0080120">
    <property type="term" value="P:CAAX-box protein maturation"/>
    <property type="evidence" value="ECO:0007669"/>
    <property type="project" value="UniProtKB-ARBA"/>
</dbReference>
<dbReference type="InterPro" id="IPR003675">
    <property type="entry name" value="Rce1/LyrA-like_dom"/>
</dbReference>
<evidence type="ECO:0000313" key="4">
    <source>
        <dbReference type="EMBL" id="CEJ08374.1"/>
    </source>
</evidence>
<gene>
    <name evidence="4" type="ORF">DEACI_2850</name>
    <name evidence="3" type="ORF">DEACI_3065</name>
</gene>
<feature type="transmembrane region" description="Helical" evidence="1">
    <location>
        <begin position="132"/>
        <end position="157"/>
    </location>
</feature>
<keyword evidence="5" id="KW-1185">Reference proteome</keyword>
<organism evidence="3">
    <name type="scientific">Acididesulfobacillus acetoxydans</name>
    <dbReference type="NCBI Taxonomy" id="1561005"/>
    <lineage>
        <taxon>Bacteria</taxon>
        <taxon>Bacillati</taxon>
        <taxon>Bacillota</taxon>
        <taxon>Clostridia</taxon>
        <taxon>Eubacteriales</taxon>
        <taxon>Peptococcaceae</taxon>
        <taxon>Acididesulfobacillus</taxon>
    </lineage>
</organism>
<feature type="transmembrane region" description="Helical" evidence="1">
    <location>
        <begin position="57"/>
        <end position="76"/>
    </location>
</feature>
<protein>
    <submittedName>
        <fullName evidence="4">Abortive infection protein</fullName>
    </submittedName>
    <submittedName>
        <fullName evidence="3">CAAX protease self-immunity</fullName>
    </submittedName>
</protein>
<dbReference type="EMBL" id="LR746496">
    <property type="protein sequence ID" value="CAA7602391.1"/>
    <property type="molecule type" value="Genomic_DNA"/>
</dbReference>
<evidence type="ECO:0000256" key="1">
    <source>
        <dbReference type="SAM" id="Phobius"/>
    </source>
</evidence>
<dbReference type="AlphaFoldDB" id="A0A8S0X060"/>
<evidence type="ECO:0000313" key="5">
    <source>
        <dbReference type="Proteomes" id="UP001071230"/>
    </source>
</evidence>